<comment type="caution">
    <text evidence="1">The sequence shown here is derived from an EMBL/GenBank/DDBJ whole genome shotgun (WGS) entry which is preliminary data.</text>
</comment>
<evidence type="ECO:0000313" key="1">
    <source>
        <dbReference type="EMBL" id="KAL1117294.1"/>
    </source>
</evidence>
<accession>A0ABD0Y1D6</accession>
<organism evidence="1 2">
    <name type="scientific">Ranatra chinensis</name>
    <dbReference type="NCBI Taxonomy" id="642074"/>
    <lineage>
        <taxon>Eukaryota</taxon>
        <taxon>Metazoa</taxon>
        <taxon>Ecdysozoa</taxon>
        <taxon>Arthropoda</taxon>
        <taxon>Hexapoda</taxon>
        <taxon>Insecta</taxon>
        <taxon>Pterygota</taxon>
        <taxon>Neoptera</taxon>
        <taxon>Paraneoptera</taxon>
        <taxon>Hemiptera</taxon>
        <taxon>Heteroptera</taxon>
        <taxon>Panheteroptera</taxon>
        <taxon>Nepomorpha</taxon>
        <taxon>Nepidae</taxon>
        <taxon>Ranatrinae</taxon>
        <taxon>Ranatra</taxon>
    </lineage>
</organism>
<reference evidence="1 2" key="1">
    <citation type="submission" date="2024-07" db="EMBL/GenBank/DDBJ databases">
        <title>Chromosome-level genome assembly of the water stick insect Ranatra chinensis (Heteroptera: Nepidae).</title>
        <authorList>
            <person name="Liu X."/>
        </authorList>
    </citation>
    <scope>NUCLEOTIDE SEQUENCE [LARGE SCALE GENOMIC DNA]</scope>
    <source>
        <strain evidence="1">Cailab_2021Rc</strain>
        <tissue evidence="1">Muscle</tissue>
    </source>
</reference>
<gene>
    <name evidence="1" type="ORF">AAG570_004620</name>
</gene>
<sequence length="287" mass="33285">MASKRRNMFYENKKQETTEIEVYCDYPQSPKLEMASKDRNMFYENKKQETTEICTVFVQRCIPPLSRCREATLGLPDLSPPLFASLKSSMGGKIQGNLFDEVFPSYAQCRQIWSITPLVPDGQKQNLLSRRPSYECNFISGHYAGWSSSEILVFRYQGETRKLRQTDSTVAPEIQVMRIIRDRAVLMLTVRSEDIPTARILWLTTWSGWYPPPPPEKASVHVPHDRKPSQSEGSPIHKISIRKKVEILTERLQFTLQPLVVLQRFIYVPPRLIWILVLSKQFISAFE</sequence>
<proteinExistence type="predicted"/>
<name>A0ABD0Y1D6_9HEMI</name>
<dbReference type="EMBL" id="JBFDAA010000016">
    <property type="protein sequence ID" value="KAL1117294.1"/>
    <property type="molecule type" value="Genomic_DNA"/>
</dbReference>
<dbReference type="Proteomes" id="UP001558652">
    <property type="component" value="Unassembled WGS sequence"/>
</dbReference>
<keyword evidence="2" id="KW-1185">Reference proteome</keyword>
<dbReference type="AlphaFoldDB" id="A0ABD0Y1D6"/>
<evidence type="ECO:0000313" key="2">
    <source>
        <dbReference type="Proteomes" id="UP001558652"/>
    </source>
</evidence>
<protein>
    <submittedName>
        <fullName evidence="1">Uncharacterized protein</fullName>
    </submittedName>
</protein>